<comment type="caution">
    <text evidence="2">The sequence shown here is derived from an EMBL/GenBank/DDBJ whole genome shotgun (WGS) entry which is preliminary data.</text>
</comment>
<proteinExistence type="predicted"/>
<feature type="region of interest" description="Disordered" evidence="1">
    <location>
        <begin position="23"/>
        <end position="68"/>
    </location>
</feature>
<evidence type="ECO:0000256" key="1">
    <source>
        <dbReference type="SAM" id="MobiDB-lite"/>
    </source>
</evidence>
<feature type="compositionally biased region" description="Basic and acidic residues" evidence="1">
    <location>
        <begin position="43"/>
        <end position="68"/>
    </location>
</feature>
<keyword evidence="3" id="KW-1185">Reference proteome</keyword>
<dbReference type="AlphaFoldDB" id="A0A8B6BQP2"/>
<evidence type="ECO:0000313" key="3">
    <source>
        <dbReference type="Proteomes" id="UP000596742"/>
    </source>
</evidence>
<protein>
    <submittedName>
        <fullName evidence="2">Uncharacterized protein</fullName>
    </submittedName>
</protein>
<reference evidence="2" key="1">
    <citation type="submission" date="2018-11" db="EMBL/GenBank/DDBJ databases">
        <authorList>
            <person name="Alioto T."/>
            <person name="Alioto T."/>
        </authorList>
    </citation>
    <scope>NUCLEOTIDE SEQUENCE</scope>
</reference>
<gene>
    <name evidence="2" type="ORF">MGAL_10B042805</name>
</gene>
<evidence type="ECO:0000313" key="2">
    <source>
        <dbReference type="EMBL" id="VDH93429.1"/>
    </source>
</evidence>
<name>A0A8B6BQP2_MYTGA</name>
<organism evidence="2 3">
    <name type="scientific">Mytilus galloprovincialis</name>
    <name type="common">Mediterranean mussel</name>
    <dbReference type="NCBI Taxonomy" id="29158"/>
    <lineage>
        <taxon>Eukaryota</taxon>
        <taxon>Metazoa</taxon>
        <taxon>Spiralia</taxon>
        <taxon>Lophotrochozoa</taxon>
        <taxon>Mollusca</taxon>
        <taxon>Bivalvia</taxon>
        <taxon>Autobranchia</taxon>
        <taxon>Pteriomorphia</taxon>
        <taxon>Mytilida</taxon>
        <taxon>Mytiloidea</taxon>
        <taxon>Mytilidae</taxon>
        <taxon>Mytilinae</taxon>
        <taxon>Mytilus</taxon>
    </lineage>
</organism>
<sequence length="137" mass="15856">MEEIEICEDGLINSQLTDKHRKKKLKKKVHKSRETTAIEEEPELRSREIEEESESRSREIEEEAELRSREIEKEAELRNEAAKYWNECSKNGSAKPWFVISVVGDSCSMVPMTWEKSIFQASLIEMAKGAKGILINQ</sequence>
<dbReference type="Proteomes" id="UP000596742">
    <property type="component" value="Unassembled WGS sequence"/>
</dbReference>
<accession>A0A8B6BQP2</accession>
<dbReference type="EMBL" id="UYJE01000454">
    <property type="protein sequence ID" value="VDH93429.1"/>
    <property type="molecule type" value="Genomic_DNA"/>
</dbReference>